<name>A0A0B7GP71_STRSA</name>
<reference evidence="2 3" key="1">
    <citation type="submission" date="2015-01" db="EMBL/GenBank/DDBJ databases">
        <authorList>
            <person name="Pelicic Vladimir"/>
        </authorList>
    </citation>
    <scope>NUCLEOTIDE SEQUENCE [LARGE SCALE GENOMIC DNA]</scope>
    <source>
        <strain evidence="2 3">2908</strain>
    </source>
</reference>
<feature type="transmembrane region" description="Helical" evidence="1">
    <location>
        <begin position="6"/>
        <end position="29"/>
    </location>
</feature>
<dbReference type="EMBL" id="CDMW01000001">
    <property type="protein sequence ID" value="CEL91476.1"/>
    <property type="molecule type" value="Genomic_DNA"/>
</dbReference>
<evidence type="ECO:0000256" key="1">
    <source>
        <dbReference type="SAM" id="Phobius"/>
    </source>
</evidence>
<accession>A0A0B7GP71</accession>
<dbReference type="RefSeq" id="WP_072074829.1">
    <property type="nucleotide sequence ID" value="NZ_CDMW01000001.1"/>
</dbReference>
<dbReference type="Proteomes" id="UP000183504">
    <property type="component" value="Unassembled WGS sequence"/>
</dbReference>
<evidence type="ECO:0000313" key="3">
    <source>
        <dbReference type="Proteomes" id="UP000183504"/>
    </source>
</evidence>
<organism evidence="2 3">
    <name type="scientific">Streptococcus sanguinis</name>
    <dbReference type="NCBI Taxonomy" id="1305"/>
    <lineage>
        <taxon>Bacteria</taxon>
        <taxon>Bacillati</taxon>
        <taxon>Bacillota</taxon>
        <taxon>Bacilli</taxon>
        <taxon>Lactobacillales</taxon>
        <taxon>Streptococcaceae</taxon>
        <taxon>Streptococcus</taxon>
    </lineage>
</organism>
<gene>
    <name evidence="2" type="ORF">SSV_2208</name>
</gene>
<proteinExistence type="predicted"/>
<dbReference type="AlphaFoldDB" id="A0A0B7GP71"/>
<protein>
    <submittedName>
        <fullName evidence="2">Uncharacterized protein</fullName>
    </submittedName>
</protein>
<keyword evidence="1" id="KW-0812">Transmembrane</keyword>
<evidence type="ECO:0000313" key="2">
    <source>
        <dbReference type="EMBL" id="CEL91476.1"/>
    </source>
</evidence>
<keyword evidence="1" id="KW-1133">Transmembrane helix</keyword>
<keyword evidence="1" id="KW-0472">Membrane</keyword>
<sequence length="324" mass="38281">MFRKKYILITIMALGLTLIGVFIYCYIAFNRKVPKVEYGEIKKSKIENIETFGDKNQFVLIQSSNKDIFPNGGLGQRYLVTDERRFDRASSSERPSEGWYWNIYIYDIEQKKPSAYKVDLYALVKKYDSSYYLGALGSVIYQDGQDYQILELRKWKGDSPTFVLLNLETHKIEDENPILHHLESRYQYRLGDLIYGTNFYDILKERGASLDRDRLTLNSGSKLSEEINLSREYPEIIKHMEDNPQTSSIGFRQGLVTAEEEYQTLRHWFTPVGEKIVDIVTSEDYNENKTLDTYKDYTEWQEEVFKIQQQRKKEMENNNEQKNN</sequence>